<proteinExistence type="predicted"/>
<dbReference type="AlphaFoldDB" id="A0A5P1A145"/>
<evidence type="ECO:0000259" key="3">
    <source>
        <dbReference type="SMART" id="SM00892"/>
    </source>
</evidence>
<organism evidence="5 6">
    <name type="scientific">Companilactobacillus halodurans</name>
    <dbReference type="NCBI Taxonomy" id="2584183"/>
    <lineage>
        <taxon>Bacteria</taxon>
        <taxon>Bacillati</taxon>
        <taxon>Bacillota</taxon>
        <taxon>Bacilli</taxon>
        <taxon>Lactobacillales</taxon>
        <taxon>Lactobacillaceae</taxon>
        <taxon>Companilactobacillus</taxon>
    </lineage>
</organism>
<feature type="chain" id="PRO_5044622393" evidence="2">
    <location>
        <begin position="25"/>
        <end position="296"/>
    </location>
</feature>
<sequence>MKKFIFLLMLFPLMLTGCSAESNAKGTTATDLKQNEKLNQGQNNQSKNPLTTEDMSHWIYKSGDNPVKILNNDTPTTLAIKNFEKPHIDYSGLDDLNRTKSVTAYLTKNNLGRSKTRTEQIFKPTGWHNQPKIIDGSRVIPQNRGHLIAYTVTFNLNDDGQEEEGHLGSLNNPKNLFTQTAFSNQKTMTEVEQKVRTALTRNKKVIYQVTPIFRDNELMARGVWVQAISTDKTLKFNRYIWNVQGKIQFDYATGRSKIDKDFQVPGDDGKTQELKANYKNYRNHHKFHRQYHHKYH</sequence>
<accession>A0A5P1A145</accession>
<evidence type="ECO:0000256" key="1">
    <source>
        <dbReference type="SAM" id="MobiDB-lite"/>
    </source>
</evidence>
<dbReference type="GO" id="GO:0016787">
    <property type="term" value="F:hydrolase activity"/>
    <property type="evidence" value="ECO:0007669"/>
    <property type="project" value="InterPro"/>
</dbReference>
<feature type="domain" description="DNA/RNA non-specific endonuclease/pyrophosphatase/phosphodiesterase" evidence="3">
    <location>
        <begin position="86"/>
        <end position="258"/>
    </location>
</feature>
<dbReference type="EMBL" id="VDFO01000060">
    <property type="protein sequence ID" value="MQS98534.1"/>
    <property type="molecule type" value="Genomic_DNA"/>
</dbReference>
<dbReference type="InterPro" id="IPR001604">
    <property type="entry name" value="Endo_G_ENPP1-like_dom"/>
</dbReference>
<keyword evidence="6" id="KW-1185">Reference proteome</keyword>
<dbReference type="GO" id="GO:0004519">
    <property type="term" value="F:endonuclease activity"/>
    <property type="evidence" value="ECO:0007669"/>
    <property type="project" value="UniProtKB-KW"/>
</dbReference>
<evidence type="ECO:0000313" key="6">
    <source>
        <dbReference type="Proteomes" id="UP000371423"/>
    </source>
</evidence>
<dbReference type="Proteomes" id="UP000414364">
    <property type="component" value="Unassembled WGS sequence"/>
</dbReference>
<evidence type="ECO:0000313" key="5">
    <source>
        <dbReference type="EMBL" id="MQS98534.1"/>
    </source>
</evidence>
<name>A0A5P1A145_9LACO</name>
<gene>
    <name evidence="5" type="ORF">FHL05_11785</name>
    <name evidence="4" type="ORF">FHL06_02175</name>
</gene>
<feature type="region of interest" description="Disordered" evidence="1">
    <location>
        <begin position="27"/>
        <end position="51"/>
    </location>
</feature>
<keyword evidence="5" id="KW-0540">Nuclease</keyword>
<dbReference type="EMBL" id="VDFP01000002">
    <property type="protein sequence ID" value="MQS75204.1"/>
    <property type="molecule type" value="Genomic_DNA"/>
</dbReference>
<dbReference type="OrthoDB" id="9783680at2"/>
<dbReference type="PROSITE" id="PS51257">
    <property type="entry name" value="PROKAR_LIPOPROTEIN"/>
    <property type="match status" value="1"/>
</dbReference>
<protein>
    <submittedName>
        <fullName evidence="5">DNA/RNA non-specific endonuclease</fullName>
    </submittedName>
</protein>
<dbReference type="InterPro" id="IPR044929">
    <property type="entry name" value="DNA/RNA_non-sp_Endonuclease_sf"/>
</dbReference>
<dbReference type="SMART" id="SM00892">
    <property type="entry name" value="Endonuclease_NS"/>
    <property type="match status" value="1"/>
</dbReference>
<dbReference type="RefSeq" id="WP_153384617.1">
    <property type="nucleotide sequence ID" value="NZ_VDFO01000060.1"/>
</dbReference>
<dbReference type="Gene3D" id="3.40.570.10">
    <property type="entry name" value="Extracellular Endonuclease, subunit A"/>
    <property type="match status" value="1"/>
</dbReference>
<keyword evidence="5" id="KW-0255">Endonuclease</keyword>
<dbReference type="Proteomes" id="UP000371423">
    <property type="component" value="Unassembled WGS sequence"/>
</dbReference>
<dbReference type="InterPro" id="IPR044927">
    <property type="entry name" value="Endonuclea_NS_2"/>
</dbReference>
<feature type="signal peptide" evidence="2">
    <location>
        <begin position="1"/>
        <end position="24"/>
    </location>
</feature>
<dbReference type="GO" id="GO:0046872">
    <property type="term" value="F:metal ion binding"/>
    <property type="evidence" value="ECO:0007669"/>
    <property type="project" value="InterPro"/>
</dbReference>
<reference evidence="6 7" key="1">
    <citation type="journal article" date="2019" name="Syst. Appl. Microbiol.">
        <title>Polyphasic characterization of two novel Lactobacillus spp. isolated from blown salami packages: Description of Lactobacillus halodurans sp. nov. and Lactobacillus salsicarnum sp. nov.</title>
        <authorList>
            <person name="Schuster J.A."/>
            <person name="Klingl A."/>
            <person name="Vogel R.F."/>
            <person name="Ehrmann M.A."/>
        </authorList>
    </citation>
    <scope>NUCLEOTIDE SEQUENCE [LARGE SCALE GENOMIC DNA]</scope>
    <source>
        <strain evidence="5 6">TMW 1.1920</strain>
        <strain evidence="4 7">TMW 1.2172</strain>
    </source>
</reference>
<dbReference type="GO" id="GO:0003676">
    <property type="term" value="F:nucleic acid binding"/>
    <property type="evidence" value="ECO:0007669"/>
    <property type="project" value="InterPro"/>
</dbReference>
<evidence type="ECO:0000313" key="4">
    <source>
        <dbReference type="EMBL" id="MQS75204.1"/>
    </source>
</evidence>
<comment type="caution">
    <text evidence="5">The sequence shown here is derived from an EMBL/GenBank/DDBJ whole genome shotgun (WGS) entry which is preliminary data.</text>
</comment>
<evidence type="ECO:0000256" key="2">
    <source>
        <dbReference type="SAM" id="SignalP"/>
    </source>
</evidence>
<keyword evidence="5" id="KW-0378">Hydrolase</keyword>
<keyword evidence="2" id="KW-0732">Signal</keyword>
<dbReference type="Pfam" id="PF13930">
    <property type="entry name" value="Endonuclea_NS_2"/>
    <property type="match status" value="1"/>
</dbReference>
<evidence type="ECO:0000313" key="7">
    <source>
        <dbReference type="Proteomes" id="UP000414364"/>
    </source>
</evidence>